<comment type="caution">
    <text evidence="1">The sequence shown here is derived from an EMBL/GenBank/DDBJ whole genome shotgun (WGS) entry which is preliminary data.</text>
</comment>
<evidence type="ECO:0000313" key="1">
    <source>
        <dbReference type="EMBL" id="KAG2307798.1"/>
    </source>
</evidence>
<keyword evidence="2" id="KW-1185">Reference proteome</keyword>
<reference evidence="1 2" key="1">
    <citation type="submission" date="2020-02" db="EMBL/GenBank/DDBJ databases">
        <authorList>
            <person name="Ma Q."/>
            <person name="Huang Y."/>
            <person name="Song X."/>
            <person name="Pei D."/>
        </authorList>
    </citation>
    <scope>NUCLEOTIDE SEQUENCE [LARGE SCALE GENOMIC DNA]</scope>
    <source>
        <strain evidence="1">Sxm20200214</strain>
        <tissue evidence="1">Leaf</tissue>
    </source>
</reference>
<protein>
    <submittedName>
        <fullName evidence="1">Uncharacterized protein</fullName>
    </submittedName>
</protein>
<dbReference type="Proteomes" id="UP000886595">
    <property type="component" value="Unassembled WGS sequence"/>
</dbReference>
<proteinExistence type="predicted"/>
<organism evidence="1 2">
    <name type="scientific">Brassica carinata</name>
    <name type="common">Ethiopian mustard</name>
    <name type="synonym">Abyssinian cabbage</name>
    <dbReference type="NCBI Taxonomy" id="52824"/>
    <lineage>
        <taxon>Eukaryota</taxon>
        <taxon>Viridiplantae</taxon>
        <taxon>Streptophyta</taxon>
        <taxon>Embryophyta</taxon>
        <taxon>Tracheophyta</taxon>
        <taxon>Spermatophyta</taxon>
        <taxon>Magnoliopsida</taxon>
        <taxon>eudicotyledons</taxon>
        <taxon>Gunneridae</taxon>
        <taxon>Pentapetalae</taxon>
        <taxon>rosids</taxon>
        <taxon>malvids</taxon>
        <taxon>Brassicales</taxon>
        <taxon>Brassicaceae</taxon>
        <taxon>Brassiceae</taxon>
        <taxon>Brassica</taxon>
    </lineage>
</organism>
<evidence type="ECO:0000313" key="2">
    <source>
        <dbReference type="Proteomes" id="UP000886595"/>
    </source>
</evidence>
<accession>A0A8X7VAQ1</accession>
<dbReference type="AlphaFoldDB" id="A0A8X7VAQ1"/>
<name>A0A8X7VAQ1_BRACI</name>
<sequence length="69" mass="7588">MRLANQSHLPGSVAHKKAFFDAHNKKLAEAKKAKASLDEQQPESVAVLLNTLETLTKDVVEKEESGETE</sequence>
<gene>
    <name evidence="1" type="ORF">Bca52824_027546</name>
</gene>
<dbReference type="EMBL" id="JAAMPC010000006">
    <property type="protein sequence ID" value="KAG2307798.1"/>
    <property type="molecule type" value="Genomic_DNA"/>
</dbReference>